<comment type="subunit">
    <text evidence="4">Component of the RNA polymerase III (Pol III) complex.</text>
</comment>
<dbReference type="GO" id="GO:0006383">
    <property type="term" value="P:transcription by RNA polymerase III"/>
    <property type="evidence" value="ECO:0007669"/>
    <property type="project" value="UniProtKB-UniRule"/>
</dbReference>
<feature type="region of interest" description="Disordered" evidence="5">
    <location>
        <begin position="1"/>
        <end position="31"/>
    </location>
</feature>
<dbReference type="OrthoDB" id="5377312at2759"/>
<comment type="function">
    <text evidence="4">DNA-dependent RNA polymerase catalyzes the transcription of DNA into RNA using the four ribonucleoside triphosphates as substrates. Specific peripheric component of RNA polymerase III which synthesizes small RNAs, such as 5S rRNA and tRNAs.</text>
</comment>
<evidence type="ECO:0000256" key="5">
    <source>
        <dbReference type="SAM" id="MobiDB-lite"/>
    </source>
</evidence>
<keyword evidence="7" id="KW-1185">Reference proteome</keyword>
<gene>
    <name evidence="6" type="ORF">BGZ99_004173</name>
</gene>
<reference evidence="6" key="1">
    <citation type="journal article" date="2020" name="Fungal Divers.">
        <title>Resolving the Mortierellaceae phylogeny through synthesis of multi-gene phylogenetics and phylogenomics.</title>
        <authorList>
            <person name="Vandepol N."/>
            <person name="Liber J."/>
            <person name="Desiro A."/>
            <person name="Na H."/>
            <person name="Kennedy M."/>
            <person name="Barry K."/>
            <person name="Grigoriev I.V."/>
            <person name="Miller A.N."/>
            <person name="O'Donnell K."/>
            <person name="Stajich J.E."/>
            <person name="Bonito G."/>
        </authorList>
    </citation>
    <scope>NUCLEOTIDE SEQUENCE</scope>
    <source>
        <strain evidence="6">REB-010B</strain>
    </source>
</reference>
<evidence type="ECO:0000256" key="2">
    <source>
        <dbReference type="ARBA" id="ARBA00008352"/>
    </source>
</evidence>
<feature type="compositionally biased region" description="Gly residues" evidence="5">
    <location>
        <begin position="1"/>
        <end position="25"/>
    </location>
</feature>
<name>A0A9P6RID5_9FUNG</name>
<comment type="subcellular location">
    <subcellularLocation>
        <location evidence="1 4">Nucleus</location>
    </subcellularLocation>
</comment>
<evidence type="ECO:0000313" key="6">
    <source>
        <dbReference type="EMBL" id="KAG0321025.1"/>
    </source>
</evidence>
<dbReference type="Pfam" id="PF11705">
    <property type="entry name" value="RNA_pol_3_Rpc31"/>
    <property type="match status" value="1"/>
</dbReference>
<feature type="compositionally biased region" description="Acidic residues" evidence="5">
    <location>
        <begin position="169"/>
        <end position="212"/>
    </location>
</feature>
<proteinExistence type="inferred from homology"/>
<dbReference type="EMBL" id="JAAAIP010000259">
    <property type="protein sequence ID" value="KAG0321025.1"/>
    <property type="molecule type" value="Genomic_DNA"/>
</dbReference>
<dbReference type="AlphaFoldDB" id="A0A9P6RID5"/>
<protein>
    <recommendedName>
        <fullName evidence="4">DNA-directed RNA polymerase III subunit</fullName>
    </recommendedName>
</protein>
<dbReference type="PIRSF" id="PIRSF000777">
    <property type="entry name" value="RNA_polIII_C31"/>
    <property type="match status" value="1"/>
</dbReference>
<evidence type="ECO:0000313" key="7">
    <source>
        <dbReference type="Proteomes" id="UP000738325"/>
    </source>
</evidence>
<sequence length="212" mass="23157">MSRGGGRGGGGRGGGGGGRGRGGPGIQMFGPDAIQATFKNPGETYPDIIVPVARPPTDEEGSMFIAMKDLQETLYAGPFYLTEPKTPGAIVRYTDRYHQDMALTRPKLGTVRSTKAFFPDELHSILDPKAVRKRKTVKRDIDLSKLGEKEADDDEEEDGDPEAKKNADGEEELEEEDLEDEDDAEGNDYGESYFDDGENDVDLDGDEDAVEY</sequence>
<dbReference type="Proteomes" id="UP000738325">
    <property type="component" value="Unassembled WGS sequence"/>
</dbReference>
<evidence type="ECO:0000256" key="3">
    <source>
        <dbReference type="ARBA" id="ARBA00023242"/>
    </source>
</evidence>
<feature type="region of interest" description="Disordered" evidence="5">
    <location>
        <begin position="142"/>
        <end position="212"/>
    </location>
</feature>
<evidence type="ECO:0000256" key="4">
    <source>
        <dbReference type="PIRNR" id="PIRNR000777"/>
    </source>
</evidence>
<organism evidence="6 7">
    <name type="scientific">Dissophora globulifera</name>
    <dbReference type="NCBI Taxonomy" id="979702"/>
    <lineage>
        <taxon>Eukaryota</taxon>
        <taxon>Fungi</taxon>
        <taxon>Fungi incertae sedis</taxon>
        <taxon>Mucoromycota</taxon>
        <taxon>Mortierellomycotina</taxon>
        <taxon>Mortierellomycetes</taxon>
        <taxon>Mortierellales</taxon>
        <taxon>Mortierellaceae</taxon>
        <taxon>Dissophora</taxon>
    </lineage>
</organism>
<dbReference type="GO" id="GO:0005666">
    <property type="term" value="C:RNA polymerase III complex"/>
    <property type="evidence" value="ECO:0007669"/>
    <property type="project" value="UniProtKB-UniRule"/>
</dbReference>
<comment type="caution">
    <text evidence="6">The sequence shown here is derived from an EMBL/GenBank/DDBJ whole genome shotgun (WGS) entry which is preliminary data.</text>
</comment>
<dbReference type="PANTHER" id="PTHR15367:SF2">
    <property type="entry name" value="DNA-DIRECTED RNA POLYMERASE III SUBUNIT"/>
    <property type="match status" value="1"/>
</dbReference>
<dbReference type="InterPro" id="IPR024661">
    <property type="entry name" value="RNA_pol_III_Rpc31"/>
</dbReference>
<keyword evidence="3 4" id="KW-0539">Nucleus</keyword>
<dbReference type="PANTHER" id="PTHR15367">
    <property type="entry name" value="DNA-DIRECTED RNA POLYMERASE III"/>
    <property type="match status" value="1"/>
</dbReference>
<comment type="similarity">
    <text evidence="2 4">Belongs to the eukaryotic RPC7 RNA polymerase subunit family.</text>
</comment>
<feature type="compositionally biased region" description="Acidic residues" evidence="5">
    <location>
        <begin position="150"/>
        <end position="160"/>
    </location>
</feature>
<accession>A0A9P6RID5</accession>
<evidence type="ECO:0000256" key="1">
    <source>
        <dbReference type="ARBA" id="ARBA00004123"/>
    </source>
</evidence>